<accession>A0A9D4FYL5</accession>
<evidence type="ECO:0000313" key="2">
    <source>
        <dbReference type="Proteomes" id="UP000828390"/>
    </source>
</evidence>
<gene>
    <name evidence="1" type="ORF">DPMN_135879</name>
</gene>
<comment type="caution">
    <text evidence="1">The sequence shown here is derived from an EMBL/GenBank/DDBJ whole genome shotgun (WGS) entry which is preliminary data.</text>
</comment>
<organism evidence="1 2">
    <name type="scientific">Dreissena polymorpha</name>
    <name type="common">Zebra mussel</name>
    <name type="synonym">Mytilus polymorpha</name>
    <dbReference type="NCBI Taxonomy" id="45954"/>
    <lineage>
        <taxon>Eukaryota</taxon>
        <taxon>Metazoa</taxon>
        <taxon>Spiralia</taxon>
        <taxon>Lophotrochozoa</taxon>
        <taxon>Mollusca</taxon>
        <taxon>Bivalvia</taxon>
        <taxon>Autobranchia</taxon>
        <taxon>Heteroconchia</taxon>
        <taxon>Euheterodonta</taxon>
        <taxon>Imparidentia</taxon>
        <taxon>Neoheterodontei</taxon>
        <taxon>Myida</taxon>
        <taxon>Dreissenoidea</taxon>
        <taxon>Dreissenidae</taxon>
        <taxon>Dreissena</taxon>
    </lineage>
</organism>
<dbReference type="AlphaFoldDB" id="A0A9D4FYL5"/>
<reference evidence="1" key="2">
    <citation type="submission" date="2020-11" db="EMBL/GenBank/DDBJ databases">
        <authorList>
            <person name="McCartney M.A."/>
            <person name="Auch B."/>
            <person name="Kono T."/>
            <person name="Mallez S."/>
            <person name="Becker A."/>
            <person name="Gohl D.M."/>
            <person name="Silverstein K.A.T."/>
            <person name="Koren S."/>
            <person name="Bechman K.B."/>
            <person name="Herman A."/>
            <person name="Abrahante J.E."/>
            <person name="Garbe J."/>
        </authorList>
    </citation>
    <scope>NUCLEOTIDE SEQUENCE</scope>
    <source>
        <strain evidence="1">Duluth1</strain>
        <tissue evidence="1">Whole animal</tissue>
    </source>
</reference>
<dbReference type="Proteomes" id="UP000828390">
    <property type="component" value="Unassembled WGS sequence"/>
</dbReference>
<sequence length="63" mass="7378">MEIHALTRIHRTIFKEVHGRLFEIWEKNEDDDMTTTQLLRATCSHIIGLGPSTTQDDIHDENF</sequence>
<dbReference type="EMBL" id="JAIWYP010000006">
    <property type="protein sequence ID" value="KAH3807534.1"/>
    <property type="molecule type" value="Genomic_DNA"/>
</dbReference>
<name>A0A9D4FYL5_DREPO</name>
<reference evidence="1" key="1">
    <citation type="journal article" date="2019" name="bioRxiv">
        <title>The Genome of the Zebra Mussel, Dreissena polymorpha: A Resource for Invasive Species Research.</title>
        <authorList>
            <person name="McCartney M.A."/>
            <person name="Auch B."/>
            <person name="Kono T."/>
            <person name="Mallez S."/>
            <person name="Zhang Y."/>
            <person name="Obille A."/>
            <person name="Becker A."/>
            <person name="Abrahante J.E."/>
            <person name="Garbe J."/>
            <person name="Badalamenti J.P."/>
            <person name="Herman A."/>
            <person name="Mangelson H."/>
            <person name="Liachko I."/>
            <person name="Sullivan S."/>
            <person name="Sone E.D."/>
            <person name="Koren S."/>
            <person name="Silverstein K.A.T."/>
            <person name="Beckman K.B."/>
            <person name="Gohl D.M."/>
        </authorList>
    </citation>
    <scope>NUCLEOTIDE SEQUENCE</scope>
    <source>
        <strain evidence="1">Duluth1</strain>
        <tissue evidence="1">Whole animal</tissue>
    </source>
</reference>
<proteinExistence type="predicted"/>
<protein>
    <submittedName>
        <fullName evidence="1">Uncharacterized protein</fullName>
    </submittedName>
</protein>
<evidence type="ECO:0000313" key="1">
    <source>
        <dbReference type="EMBL" id="KAH3807534.1"/>
    </source>
</evidence>
<keyword evidence="2" id="KW-1185">Reference proteome</keyword>